<dbReference type="AlphaFoldDB" id="A0A180G8I1"/>
<feature type="region of interest" description="Disordered" evidence="1">
    <location>
        <begin position="1200"/>
        <end position="1228"/>
    </location>
</feature>
<feature type="region of interest" description="Disordered" evidence="1">
    <location>
        <begin position="568"/>
        <end position="607"/>
    </location>
</feature>
<reference evidence="3" key="4">
    <citation type="submission" date="2025-05" db="UniProtKB">
        <authorList>
            <consortium name="EnsemblFungi"/>
        </authorList>
    </citation>
    <scope>IDENTIFICATION</scope>
    <source>
        <strain evidence="3">isolate 1-1 / race 1 (BBBD)</strain>
    </source>
</reference>
<feature type="region of interest" description="Disordered" evidence="1">
    <location>
        <begin position="1062"/>
        <end position="1115"/>
    </location>
</feature>
<protein>
    <recommendedName>
        <fullName evidence="5">GCM domain-containing protein</fullName>
    </recommendedName>
</protein>
<dbReference type="OrthoDB" id="3046222at2759"/>
<reference evidence="2" key="1">
    <citation type="submission" date="2009-11" db="EMBL/GenBank/DDBJ databases">
        <authorList>
            <consortium name="The Broad Institute Genome Sequencing Platform"/>
            <person name="Ward D."/>
            <person name="Feldgarden M."/>
            <person name="Earl A."/>
            <person name="Young S.K."/>
            <person name="Zeng Q."/>
            <person name="Koehrsen M."/>
            <person name="Alvarado L."/>
            <person name="Berlin A."/>
            <person name="Bochicchio J."/>
            <person name="Borenstein D."/>
            <person name="Chapman S.B."/>
            <person name="Chen Z."/>
            <person name="Engels R."/>
            <person name="Freedman E."/>
            <person name="Gellesch M."/>
            <person name="Goldberg J."/>
            <person name="Griggs A."/>
            <person name="Gujja S."/>
            <person name="Heilman E."/>
            <person name="Heiman D."/>
            <person name="Hepburn T."/>
            <person name="Howarth C."/>
            <person name="Jen D."/>
            <person name="Larson L."/>
            <person name="Lewis B."/>
            <person name="Mehta T."/>
            <person name="Park D."/>
            <person name="Pearson M."/>
            <person name="Roberts A."/>
            <person name="Saif S."/>
            <person name="Shea T."/>
            <person name="Shenoy N."/>
            <person name="Sisk P."/>
            <person name="Stolte C."/>
            <person name="Sykes S."/>
            <person name="Thomson T."/>
            <person name="Walk T."/>
            <person name="White J."/>
            <person name="Yandava C."/>
            <person name="Izard J."/>
            <person name="Baranova O.V."/>
            <person name="Blanton J.M."/>
            <person name="Tanner A.C."/>
            <person name="Dewhirst F.E."/>
            <person name="Haas B."/>
            <person name="Nusbaum C."/>
            <person name="Birren B."/>
        </authorList>
    </citation>
    <scope>NUCLEOTIDE SEQUENCE [LARGE SCALE GENOMIC DNA]</scope>
    <source>
        <strain evidence="2">1-1 BBBD Race 1</strain>
    </source>
</reference>
<dbReference type="EnsemblFungi" id="PTTG_28897-t43_1">
    <property type="protein sequence ID" value="PTTG_28897-t43_1-p1"/>
    <property type="gene ID" value="PTTG_28897"/>
</dbReference>
<evidence type="ECO:0000313" key="4">
    <source>
        <dbReference type="Proteomes" id="UP000005240"/>
    </source>
</evidence>
<evidence type="ECO:0000313" key="2">
    <source>
        <dbReference type="EMBL" id="OAV88848.1"/>
    </source>
</evidence>
<accession>A0A180G8I1</accession>
<evidence type="ECO:0000256" key="1">
    <source>
        <dbReference type="SAM" id="MobiDB-lite"/>
    </source>
</evidence>
<evidence type="ECO:0000313" key="3">
    <source>
        <dbReference type="EnsemblFungi" id="PTTG_28897-t43_1-p1"/>
    </source>
</evidence>
<feature type="compositionally biased region" description="Pro residues" evidence="1">
    <location>
        <begin position="1091"/>
        <end position="1106"/>
    </location>
</feature>
<keyword evidence="4" id="KW-1185">Reference proteome</keyword>
<gene>
    <name evidence="2" type="ORF">PTTG_28897</name>
</gene>
<evidence type="ECO:0008006" key="5">
    <source>
        <dbReference type="Google" id="ProtNLM"/>
    </source>
</evidence>
<name>A0A180G8I1_PUCT1</name>
<reference evidence="3 4" key="3">
    <citation type="journal article" date="2017" name="G3 (Bethesda)">
        <title>Comparative analysis highlights variable genome content of wheat rusts and divergence of the mating loci.</title>
        <authorList>
            <person name="Cuomo C.A."/>
            <person name="Bakkeren G."/>
            <person name="Khalil H.B."/>
            <person name="Panwar V."/>
            <person name="Joly D."/>
            <person name="Linning R."/>
            <person name="Sakthikumar S."/>
            <person name="Song X."/>
            <person name="Adiconis X."/>
            <person name="Fan L."/>
            <person name="Goldberg J.M."/>
            <person name="Levin J.Z."/>
            <person name="Young S."/>
            <person name="Zeng Q."/>
            <person name="Anikster Y."/>
            <person name="Bruce M."/>
            <person name="Wang M."/>
            <person name="Yin C."/>
            <person name="McCallum B."/>
            <person name="Szabo L.J."/>
            <person name="Hulbert S."/>
            <person name="Chen X."/>
            <person name="Fellers J.P."/>
        </authorList>
    </citation>
    <scope>NUCLEOTIDE SEQUENCE</scope>
    <source>
        <strain evidence="4">Isolate 1-1 / race 1 (BBBD)</strain>
        <strain evidence="3">isolate 1-1 / race 1 (BBBD)</strain>
    </source>
</reference>
<dbReference type="Proteomes" id="UP000005240">
    <property type="component" value="Unassembled WGS sequence"/>
</dbReference>
<dbReference type="STRING" id="630390.A0A180G8I1"/>
<dbReference type="EMBL" id="ADAS02000151">
    <property type="protein sequence ID" value="OAV88848.1"/>
    <property type="molecule type" value="Genomic_DNA"/>
</dbReference>
<sequence length="1228" mass="137752">MAKKQKTKKSTPAPATINGVSATESIEAVATESIEAVALHAIPIKAAKKSKKKNLEIPHGMDRDHQTYIDHDCILDEQGYLIYPNRNTKFVLKPGDEITNFGSVGFSKTINVDNRAEGAWKVRRYRCLGVLPCNNDGCEYTGPPPTGAGKIKELLDQQLPCEGSGGECPGTVYWKKCNGTCTRFDTHKETGWGLLRHKVKKNPKARAIEMKVGVPNPDDETHPFTSVVNIHESFGNSNRLRYLRREVLRELNLGPEKKGAGMGDMFILAMFEWDRKGLEIISCLFRGGNEHFTFQTKWMAERLLDQSEEGNKVYSGGLLSDVTYRFFENGYLLTTSMYCSKINRWIPVQLSWIRGLTERYYQTHFLVLFKQFISPSILKEEREQLLRSVVDFSSAQRNGFIAVFMEVFNVSDKVAIAVIMADEVKPFEKLCHNLLLTNSEAGQTHEERIDEIWRRFPKVKKWLDWWTMSNVEATLFPSRRVMLEDSPDGDDGLPNTTNAQESMHRVYYMFSAGKKHLFHGMMELYGFVMALERDYLAVMRGMPIEYGTRPRKQIDVSQSIGWIKPTKRQQSFFNDGRAPDTTDELLSEQPVKRSKGGRPPNAPNIDQGLHTTFQSYVATKTAHKQYKLLKNWCWLVATLESLFAVYSPLWLRQPGRKQVDLFFNLVSHFASRTTFDLTPKSSIRQTLTNGSKALFNIVNQLNPVCFPPGKFASADLFMEMCINTSRNSSKVLPSLFEVHESREFTCPTHPEVDQTQHPRADRTINALKITPQMFEHNHLLPSNLTELFTRWSTTGLSGITGLQCHVCISNDNKKPKKKAQTAPTAPRYMHEKSVLSWENGKPPLHLYIQANVGTLTETEDQLDFMGKIDWPFNLTVAGEVYTLISRGFWGGSHYWGKVLRHVNGITGVWLHNDLENDGLAQLVNRVPGSISGVQPNTSWVIYSWQWTAEENIFVDQSIVNIARDNPRAGPDLPFSQMRAVLYSTYYTDRPTGALIHPVEAVSFPGSSNLDIDKQLTLQLDQGAASPPKDQPTLKIRIKRPKKAQLDDVAPAGAPLPLLTLTAPAKLVPRKRGRPRKEQTSADVPPKATPGSAPPPLASDLDPPPTSAPARLGLGAGAKRFRPIKKVLGTSAQGGLTVEAPAPAQAQGGLKKLKEKKVSSKVLKKKRNAMSTSDFQPRPLDDADWDRILAHYWKGVVEREKAEGGNASVAPVVEPMEAAGRTQSSGRKL</sequence>
<proteinExistence type="predicted"/>
<feature type="region of interest" description="Disordered" evidence="1">
    <location>
        <begin position="1156"/>
        <end position="1180"/>
    </location>
</feature>
<feature type="region of interest" description="Disordered" evidence="1">
    <location>
        <begin position="1021"/>
        <end position="1050"/>
    </location>
</feature>
<dbReference type="VEuPathDB" id="FungiDB:PTTG_28897"/>
<reference evidence="2" key="2">
    <citation type="submission" date="2016-05" db="EMBL/GenBank/DDBJ databases">
        <title>Comparative analysis highlights variable genome content of wheat rusts and divergence of the mating loci.</title>
        <authorList>
            <person name="Cuomo C.A."/>
            <person name="Bakkeren G."/>
            <person name="Szabo L."/>
            <person name="Khalil H."/>
            <person name="Joly D."/>
            <person name="Goldberg J."/>
            <person name="Young S."/>
            <person name="Zeng Q."/>
            <person name="Fellers J."/>
        </authorList>
    </citation>
    <scope>NUCLEOTIDE SEQUENCE [LARGE SCALE GENOMIC DNA]</scope>
    <source>
        <strain evidence="2">1-1 BBBD Race 1</strain>
    </source>
</reference>
<organism evidence="2">
    <name type="scientific">Puccinia triticina (isolate 1-1 / race 1 (BBBD))</name>
    <name type="common">Brown leaf rust fungus</name>
    <dbReference type="NCBI Taxonomy" id="630390"/>
    <lineage>
        <taxon>Eukaryota</taxon>
        <taxon>Fungi</taxon>
        <taxon>Dikarya</taxon>
        <taxon>Basidiomycota</taxon>
        <taxon>Pucciniomycotina</taxon>
        <taxon>Pucciniomycetes</taxon>
        <taxon>Pucciniales</taxon>
        <taxon>Pucciniaceae</taxon>
        <taxon>Puccinia</taxon>
    </lineage>
</organism>